<keyword evidence="6 11" id="KW-0441">Lipid A biosynthesis</keyword>
<evidence type="ECO:0000313" key="13">
    <source>
        <dbReference type="EMBL" id="BBQ29552.1"/>
    </source>
</evidence>
<keyword evidence="8 11" id="KW-0808">Transferase</keyword>
<keyword evidence="9 11" id="KW-0443">Lipid metabolism</keyword>
<evidence type="ECO:0000256" key="4">
    <source>
        <dbReference type="ARBA" id="ARBA00020902"/>
    </source>
</evidence>
<proteinExistence type="inferred from homology"/>
<dbReference type="PANTHER" id="PTHR30372">
    <property type="entry name" value="LIPID-A-DISACCHARIDE SYNTHASE"/>
    <property type="match status" value="1"/>
</dbReference>
<comment type="catalytic activity">
    <reaction evidence="10 11">
        <text>a lipid X + a UDP-2-N,3-O-bis[(3R)-3-hydroxyacyl]-alpha-D-glucosamine = a lipid A disaccharide + UDP + H(+)</text>
        <dbReference type="Rhea" id="RHEA:67828"/>
        <dbReference type="ChEBI" id="CHEBI:15378"/>
        <dbReference type="ChEBI" id="CHEBI:58223"/>
        <dbReference type="ChEBI" id="CHEBI:137748"/>
        <dbReference type="ChEBI" id="CHEBI:176338"/>
        <dbReference type="ChEBI" id="CHEBI:176343"/>
        <dbReference type="EC" id="2.4.1.182"/>
    </reaction>
</comment>
<dbReference type="Pfam" id="PF02684">
    <property type="entry name" value="LpxB"/>
    <property type="match status" value="1"/>
</dbReference>
<dbReference type="GO" id="GO:0005543">
    <property type="term" value="F:phospholipid binding"/>
    <property type="evidence" value="ECO:0007669"/>
    <property type="project" value="TreeGrafter"/>
</dbReference>
<reference evidence="13 16" key="2">
    <citation type="submission" date="2019-12" db="EMBL/GenBank/DDBJ databases">
        <title>complete genome sequences of Aeromonas caviae str. WP2-W18-ESBL-01 isolated from wastewater treatment plant effluent.</title>
        <authorList>
            <person name="Sekizuka T."/>
            <person name="Itokawa K."/>
            <person name="Yatsu K."/>
            <person name="Inamine Y."/>
            <person name="Kuroda M."/>
        </authorList>
    </citation>
    <scope>NUCLEOTIDE SEQUENCE [LARGE SCALE GENOMIC DNA]</scope>
    <source>
        <strain evidence="13 16">WP2-W18-ESBL-01</strain>
    </source>
</reference>
<organism evidence="12 15">
    <name type="scientific">Aeromonas caviae</name>
    <name type="common">Aeromonas punctata</name>
    <dbReference type="NCBI Taxonomy" id="648"/>
    <lineage>
        <taxon>Bacteria</taxon>
        <taxon>Pseudomonadati</taxon>
        <taxon>Pseudomonadota</taxon>
        <taxon>Gammaproteobacteria</taxon>
        <taxon>Aeromonadales</taxon>
        <taxon>Aeromonadaceae</taxon>
        <taxon>Aeromonas</taxon>
    </lineage>
</organism>
<dbReference type="EMBL" id="BPNL01000030">
    <property type="protein sequence ID" value="GJA55252.1"/>
    <property type="molecule type" value="Genomic_DNA"/>
</dbReference>
<evidence type="ECO:0000256" key="1">
    <source>
        <dbReference type="ARBA" id="ARBA00002056"/>
    </source>
</evidence>
<comment type="pathway">
    <text evidence="11">Bacterial outer membrane biogenesis; LPS lipid A biosynthesis.</text>
</comment>
<dbReference type="NCBIfam" id="TIGR00215">
    <property type="entry name" value="lpxB"/>
    <property type="match status" value="1"/>
</dbReference>
<sequence>MPDPIRIGIVAGETSGDILAAGLVRELQARYPDAQFEGIAGPRMQALGVKALFEMEELSVMGITEVLGRLPRILQVRRELLRHFIANPPDIFVGVDAPDFNIGVELKLRRAGIKTVHYVSPSVWAWRQGRIHKIKAATDMVLAFLPFEKAFYDRFDAPCRFVGHTMADDIPLVPDQGAVREALGIDPARRWLAVLPGSRTAEVGFMAPVFLEACKHLTVHNPDLGFIVPLVNQKRREQFLAIKAEVAPELDMVLLDGQGREAMIAADVVMLASGTAALEAMLVKKPMVVGYKLKPFSYLLAQWLVKTDYVSLPNLLADKMLVPELIQHECTPANLVEEVSKLLDHDNSELIATFTRLHEKIRCNADVQAAEAVAALLER</sequence>
<dbReference type="SUPFAM" id="SSF53756">
    <property type="entry name" value="UDP-Glycosyltransferase/glycogen phosphorylase"/>
    <property type="match status" value="1"/>
</dbReference>
<dbReference type="HAMAP" id="MF_00392">
    <property type="entry name" value="LpxB"/>
    <property type="match status" value="1"/>
</dbReference>
<keyword evidence="7 11" id="KW-0328">Glycosyltransferase</keyword>
<comment type="function">
    <text evidence="1 11">Condensation of UDP-2,3-diacylglucosamine and 2,3-diacylglucosamine-1-phosphate to form lipid A disaccharide, a precursor of lipid A, a phosphorylated glycolipid that anchors the lipopolysaccharide to the outer membrane of the cell.</text>
</comment>
<dbReference type="GO" id="GO:0009245">
    <property type="term" value="P:lipid A biosynthetic process"/>
    <property type="evidence" value="ECO:0007669"/>
    <property type="project" value="UniProtKB-UniRule"/>
</dbReference>
<dbReference type="GO" id="GO:0008915">
    <property type="term" value="F:lipid-A-disaccharide synthase activity"/>
    <property type="evidence" value="ECO:0007669"/>
    <property type="project" value="UniProtKB-UniRule"/>
</dbReference>
<evidence type="ECO:0000256" key="7">
    <source>
        <dbReference type="ARBA" id="ARBA00022676"/>
    </source>
</evidence>
<dbReference type="Proteomes" id="UP000515756">
    <property type="component" value="Chromosome"/>
</dbReference>
<dbReference type="AlphaFoldDB" id="A0A3S5Z0Z9"/>
<dbReference type="RefSeq" id="WP_039039432.1">
    <property type="nucleotide sequence ID" value="NZ_AP021927.1"/>
</dbReference>
<keyword evidence="5 11" id="KW-0444">Lipid biosynthesis</keyword>
<evidence type="ECO:0000313" key="16">
    <source>
        <dbReference type="Proteomes" id="UP000515756"/>
    </source>
</evidence>
<evidence type="ECO:0000256" key="9">
    <source>
        <dbReference type="ARBA" id="ARBA00023098"/>
    </source>
</evidence>
<evidence type="ECO:0000313" key="14">
    <source>
        <dbReference type="EMBL" id="GJA55252.1"/>
    </source>
</evidence>
<evidence type="ECO:0000256" key="2">
    <source>
        <dbReference type="ARBA" id="ARBA00007868"/>
    </source>
</evidence>
<dbReference type="PANTHER" id="PTHR30372:SF4">
    <property type="entry name" value="LIPID-A-DISACCHARIDE SYNTHASE, MITOCHONDRIAL-RELATED"/>
    <property type="match status" value="1"/>
</dbReference>
<evidence type="ECO:0000256" key="10">
    <source>
        <dbReference type="ARBA" id="ARBA00048975"/>
    </source>
</evidence>
<dbReference type="Proteomes" id="UP000887009">
    <property type="component" value="Unassembled WGS sequence"/>
</dbReference>
<protein>
    <recommendedName>
        <fullName evidence="4 11">Lipid-A-disaccharide synthase</fullName>
        <ecNumber evidence="3 11">2.4.1.182</ecNumber>
    </recommendedName>
</protein>
<reference evidence="12" key="1">
    <citation type="journal article" date="2019" name="J Environ">
        <title>Genetic characterization and potential molecular dissemination mechanism of tet (31) gene in Aeromonas caviae from an oxytetracycline wastewater treatment system.</title>
        <authorList>
            <person name="Shi Y."/>
            <person name="Tian Z."/>
            <person name="Leclercq S.O."/>
            <person name="Zhang H."/>
            <person name="Yang M."/>
            <person name="Zhang Y."/>
        </authorList>
    </citation>
    <scope>NUCLEOTIDE SEQUENCE</scope>
    <source>
        <strain evidence="12">T25-39</strain>
    </source>
</reference>
<evidence type="ECO:0000256" key="5">
    <source>
        <dbReference type="ARBA" id="ARBA00022516"/>
    </source>
</evidence>
<dbReference type="GO" id="GO:0016020">
    <property type="term" value="C:membrane"/>
    <property type="evidence" value="ECO:0007669"/>
    <property type="project" value="GOC"/>
</dbReference>
<accession>A0A3S5Z0Z9</accession>
<evidence type="ECO:0000313" key="12">
    <source>
        <dbReference type="EMBL" id="AXB05927.1"/>
    </source>
</evidence>
<gene>
    <name evidence="11 12" type="primary">lpxB</name>
    <name evidence="12" type="ORF">C1C91_13750</name>
    <name evidence="14" type="ORF">KAM348_26750</name>
    <name evidence="13" type="ORF">WP2W18E01_11340</name>
</gene>
<evidence type="ECO:0000256" key="3">
    <source>
        <dbReference type="ARBA" id="ARBA00012687"/>
    </source>
</evidence>
<evidence type="ECO:0000256" key="8">
    <source>
        <dbReference type="ARBA" id="ARBA00022679"/>
    </source>
</evidence>
<reference evidence="14" key="3">
    <citation type="submission" date="2021-07" db="EMBL/GenBank/DDBJ databases">
        <title>Draft genome sequence of carbapenem-resistant Aeromonas spp. in Japan.</title>
        <authorList>
            <person name="Maehana S."/>
            <person name="Suzuki M."/>
            <person name="Kitasato H."/>
        </authorList>
    </citation>
    <scope>NUCLEOTIDE SEQUENCE</scope>
    <source>
        <strain evidence="14">KAM348</strain>
    </source>
</reference>
<evidence type="ECO:0000256" key="11">
    <source>
        <dbReference type="HAMAP-Rule" id="MF_00392"/>
    </source>
</evidence>
<dbReference type="EMBL" id="CP025706">
    <property type="protein sequence ID" value="AXB05927.1"/>
    <property type="molecule type" value="Genomic_DNA"/>
</dbReference>
<comment type="similarity">
    <text evidence="2 11">Belongs to the LpxB family.</text>
</comment>
<evidence type="ECO:0000313" key="15">
    <source>
        <dbReference type="Proteomes" id="UP000266778"/>
    </source>
</evidence>
<dbReference type="InterPro" id="IPR003835">
    <property type="entry name" value="Glyco_trans_19"/>
</dbReference>
<dbReference type="EMBL" id="AP021927">
    <property type="protein sequence ID" value="BBQ29552.1"/>
    <property type="molecule type" value="Genomic_DNA"/>
</dbReference>
<name>A0A3S5Z0Z9_AERCA</name>
<dbReference type="EC" id="2.4.1.182" evidence="3 11"/>
<dbReference type="Proteomes" id="UP000266778">
    <property type="component" value="Chromosome"/>
</dbReference>
<evidence type="ECO:0000256" key="6">
    <source>
        <dbReference type="ARBA" id="ARBA00022556"/>
    </source>
</evidence>
<dbReference type="UniPathway" id="UPA00973"/>